<feature type="domain" description="C-type lysozyme inhibitor" evidence="6">
    <location>
        <begin position="44"/>
        <end position="110"/>
    </location>
</feature>
<keyword evidence="2" id="KW-0472">Membrane</keyword>
<evidence type="ECO:0000259" key="6">
    <source>
        <dbReference type="Pfam" id="PF09864"/>
    </source>
</evidence>
<dbReference type="EMBL" id="AFWT01000040">
    <property type="protein sequence ID" value="EGV28347.1"/>
    <property type="molecule type" value="Genomic_DNA"/>
</dbReference>
<organism evidence="7 8">
    <name type="scientific">Thiorhodococcus drewsii AZ1</name>
    <dbReference type="NCBI Taxonomy" id="765913"/>
    <lineage>
        <taxon>Bacteria</taxon>
        <taxon>Pseudomonadati</taxon>
        <taxon>Pseudomonadota</taxon>
        <taxon>Gammaproteobacteria</taxon>
        <taxon>Chromatiales</taxon>
        <taxon>Chromatiaceae</taxon>
        <taxon>Thiorhodococcus</taxon>
    </lineage>
</organism>
<dbReference type="RefSeq" id="WP_007042593.1">
    <property type="nucleotide sequence ID" value="NZ_AFWT01000040.1"/>
</dbReference>
<reference evidence="7 8" key="1">
    <citation type="submission" date="2011-06" db="EMBL/GenBank/DDBJ databases">
        <title>The draft genome of Thiorhodococcus drewsii AZ1.</title>
        <authorList>
            <consortium name="US DOE Joint Genome Institute (JGI-PGF)"/>
            <person name="Lucas S."/>
            <person name="Han J."/>
            <person name="Lapidus A."/>
            <person name="Cheng J.-F."/>
            <person name="Goodwin L."/>
            <person name="Pitluck S."/>
            <person name="Peters L."/>
            <person name="Land M.L."/>
            <person name="Hauser L."/>
            <person name="Vogl K."/>
            <person name="Liu Z."/>
            <person name="Imhoff J."/>
            <person name="Thiel V."/>
            <person name="Frigaard N.-U."/>
            <person name="Bryant D.A."/>
            <person name="Woyke T.J."/>
        </authorList>
    </citation>
    <scope>NUCLEOTIDE SEQUENCE [LARGE SCALE GENOMIC DNA]</scope>
    <source>
        <strain evidence="7 8">AZ1</strain>
    </source>
</reference>
<accession>G2E6E7</accession>
<proteinExistence type="predicted"/>
<comment type="caution">
    <text evidence="7">The sequence shown here is derived from an EMBL/GenBank/DDBJ whole genome shotgun (WGS) entry which is preliminary data.</text>
</comment>
<evidence type="ECO:0000256" key="5">
    <source>
        <dbReference type="SAM" id="SignalP"/>
    </source>
</evidence>
<sequence length="135" mass="14764">MESHPRRLTWVSAVLIQAILAGTACAQPPTLDEDMPTHIERYAYRCESGSTLVSAYDPQTDTMRVRYRDQVLTLVPVRSGSGAKFGGPDVPWGWWSKGTEGFVFGYAADGTDDEILDRCSGGEILDEGVPEPSEP</sequence>
<dbReference type="InterPro" id="IPR018660">
    <property type="entry name" value="MliC"/>
</dbReference>
<dbReference type="AlphaFoldDB" id="G2E6E7"/>
<dbReference type="OrthoDB" id="5348860at2"/>
<protein>
    <recommendedName>
        <fullName evidence="6">C-type lysozyme inhibitor domain-containing protein</fullName>
    </recommendedName>
</protein>
<dbReference type="Pfam" id="PF09864">
    <property type="entry name" value="MliC"/>
    <property type="match status" value="1"/>
</dbReference>
<evidence type="ECO:0000256" key="2">
    <source>
        <dbReference type="ARBA" id="ARBA00023136"/>
    </source>
</evidence>
<feature type="chain" id="PRO_5003429320" description="C-type lysozyme inhibitor domain-containing protein" evidence="5">
    <location>
        <begin position="27"/>
        <end position="135"/>
    </location>
</feature>
<keyword evidence="1 5" id="KW-0732">Signal</keyword>
<evidence type="ECO:0000256" key="3">
    <source>
        <dbReference type="ARBA" id="ARBA00023139"/>
    </source>
</evidence>
<dbReference type="Gene3D" id="2.40.128.200">
    <property type="match status" value="1"/>
</dbReference>
<dbReference type="PROSITE" id="PS51257">
    <property type="entry name" value="PROKAR_LIPOPROTEIN"/>
    <property type="match status" value="1"/>
</dbReference>
<evidence type="ECO:0000313" key="8">
    <source>
        <dbReference type="Proteomes" id="UP000004200"/>
    </source>
</evidence>
<gene>
    <name evidence="7" type="ORF">ThidrDRAFT_3880</name>
</gene>
<evidence type="ECO:0000313" key="7">
    <source>
        <dbReference type="EMBL" id="EGV28347.1"/>
    </source>
</evidence>
<feature type="signal peptide" evidence="5">
    <location>
        <begin position="1"/>
        <end position="26"/>
    </location>
</feature>
<evidence type="ECO:0000256" key="1">
    <source>
        <dbReference type="ARBA" id="ARBA00022729"/>
    </source>
</evidence>
<keyword evidence="4" id="KW-0449">Lipoprotein</keyword>
<dbReference type="Proteomes" id="UP000004200">
    <property type="component" value="Unassembled WGS sequence"/>
</dbReference>
<evidence type="ECO:0000256" key="4">
    <source>
        <dbReference type="ARBA" id="ARBA00023288"/>
    </source>
</evidence>
<dbReference type="InterPro" id="IPR036328">
    <property type="entry name" value="MliC_sf"/>
</dbReference>
<keyword evidence="8" id="KW-1185">Reference proteome</keyword>
<keyword evidence="3" id="KW-0564">Palmitate</keyword>
<dbReference type="SUPFAM" id="SSF141488">
    <property type="entry name" value="YdhA-like"/>
    <property type="match status" value="1"/>
</dbReference>
<name>G2E6E7_9GAMM</name>